<protein>
    <submittedName>
        <fullName evidence="1">Uncharacterized protein</fullName>
    </submittedName>
</protein>
<reference evidence="1" key="1">
    <citation type="submission" date="2021-02" db="EMBL/GenBank/DDBJ databases">
        <title>First Annotated Genome of the Yellow-green Alga Tribonema minus.</title>
        <authorList>
            <person name="Mahan K.M."/>
        </authorList>
    </citation>
    <scope>NUCLEOTIDE SEQUENCE</scope>
    <source>
        <strain evidence="1">UTEX B ZZ1240</strain>
    </source>
</reference>
<dbReference type="AlphaFoldDB" id="A0A835ZGF7"/>
<accession>A0A835ZGF7</accession>
<evidence type="ECO:0000313" key="1">
    <source>
        <dbReference type="EMBL" id="KAG5191722.1"/>
    </source>
</evidence>
<dbReference type="EMBL" id="JAFCMP010000015">
    <property type="protein sequence ID" value="KAG5191722.1"/>
    <property type="molecule type" value="Genomic_DNA"/>
</dbReference>
<sequence>MDMWRVHQLGVIPRYDRDTRAAVVPFASIIALALHENSLRKPASQAMAAPQQRTQQQATSWALSDASTASHLVLCMQTEDARRRVGTLVPAWLPHLVSLSHRLQRIALNLNGKWASGRLRLPDHQHQRWLPLQRRNVKNDAVDSLLLCTGGHTARAGGHLASCRCCLALRYGTLDTGLSVAACASIARSHLPPHHSCCNCVARAACVHHRRLANCNWHALRGCASSSSLAASASAMST</sequence>
<proteinExistence type="predicted"/>
<comment type="caution">
    <text evidence="1">The sequence shown here is derived from an EMBL/GenBank/DDBJ whole genome shotgun (WGS) entry which is preliminary data.</text>
</comment>
<organism evidence="1 2">
    <name type="scientific">Tribonema minus</name>
    <dbReference type="NCBI Taxonomy" id="303371"/>
    <lineage>
        <taxon>Eukaryota</taxon>
        <taxon>Sar</taxon>
        <taxon>Stramenopiles</taxon>
        <taxon>Ochrophyta</taxon>
        <taxon>PX clade</taxon>
        <taxon>Xanthophyceae</taxon>
        <taxon>Tribonematales</taxon>
        <taxon>Tribonemataceae</taxon>
        <taxon>Tribonema</taxon>
    </lineage>
</organism>
<gene>
    <name evidence="1" type="ORF">JKP88DRAFT_251307</name>
</gene>
<name>A0A835ZGF7_9STRA</name>
<dbReference type="Proteomes" id="UP000664859">
    <property type="component" value="Unassembled WGS sequence"/>
</dbReference>
<evidence type="ECO:0000313" key="2">
    <source>
        <dbReference type="Proteomes" id="UP000664859"/>
    </source>
</evidence>
<keyword evidence="2" id="KW-1185">Reference proteome</keyword>